<evidence type="ECO:0000256" key="1">
    <source>
        <dbReference type="SAM" id="MobiDB-lite"/>
    </source>
</evidence>
<gene>
    <name evidence="2" type="ORF">pFRL6_328</name>
</gene>
<sequence>MISPHTGNPAQRPASDGVDAASRPPAAGTLPADGACRALRHTASTITDDAVDRLYEALARSRRGHHAVGRRAAGEERI</sequence>
<name>V9Z4M4_9ACTN</name>
<protein>
    <submittedName>
        <fullName evidence="2">Uncharacterized protein</fullName>
    </submittedName>
</protein>
<geneLocation type="plasmid" evidence="2">
    <name>pFRL6</name>
</geneLocation>
<dbReference type="AlphaFoldDB" id="V9Z4M4"/>
<keyword evidence="2" id="KW-0614">Plasmid</keyword>
<organism evidence="2">
    <name type="scientific">Streptomyces sp. F12</name>
    <dbReference type="NCBI Taxonomy" id="1436084"/>
    <lineage>
        <taxon>Bacteria</taxon>
        <taxon>Bacillati</taxon>
        <taxon>Actinomycetota</taxon>
        <taxon>Actinomycetes</taxon>
        <taxon>Kitasatosporales</taxon>
        <taxon>Streptomycetaceae</taxon>
        <taxon>Streptomyces</taxon>
    </lineage>
</organism>
<proteinExistence type="predicted"/>
<dbReference type="RefSeq" id="WP_024127651.1">
    <property type="nucleotide sequence ID" value="NC_023286.1"/>
</dbReference>
<feature type="region of interest" description="Disordered" evidence="1">
    <location>
        <begin position="1"/>
        <end position="34"/>
    </location>
</feature>
<dbReference type="EMBL" id="KF602051">
    <property type="protein sequence ID" value="AHE40415.1"/>
    <property type="molecule type" value="Genomic_DNA"/>
</dbReference>
<reference evidence="2" key="1">
    <citation type="submission" date="2013-09" db="EMBL/GenBank/DDBJ databases">
        <title>Complete nucleotide sequence of Streptomyces linear plasmid pFRL6.</title>
        <authorList>
            <person name="Chen Z."/>
            <person name="Fang P."/>
            <person name="Qin Z."/>
        </authorList>
    </citation>
    <scope>NUCLEOTIDE SEQUENCE</scope>
    <source>
        <plasmid evidence="2">pFRL6</plasmid>
    </source>
</reference>
<accession>V9Z4M4</accession>
<evidence type="ECO:0000313" key="2">
    <source>
        <dbReference type="EMBL" id="AHE40415.1"/>
    </source>
</evidence>